<dbReference type="SUPFAM" id="SSF51735">
    <property type="entry name" value="NAD(P)-binding Rossmann-fold domains"/>
    <property type="match status" value="1"/>
</dbReference>
<dbReference type="Proteomes" id="UP001296943">
    <property type="component" value="Unassembled WGS sequence"/>
</dbReference>
<feature type="domain" description="Gfo/Idh/MocA-like oxidoreductase N-terminal" evidence="3">
    <location>
        <begin position="5"/>
        <end position="122"/>
    </location>
</feature>
<dbReference type="SUPFAM" id="SSF55347">
    <property type="entry name" value="Glyceraldehyde-3-phosphate dehydrogenase-like, C-terminal domain"/>
    <property type="match status" value="1"/>
</dbReference>
<dbReference type="InterPro" id="IPR036291">
    <property type="entry name" value="NAD(P)-bd_dom_sf"/>
</dbReference>
<dbReference type="EMBL" id="JAFBDR010000003">
    <property type="protein sequence ID" value="MBM7570269.1"/>
    <property type="molecule type" value="Genomic_DNA"/>
</dbReference>
<reference evidence="5 6" key="1">
    <citation type="submission" date="2021-01" db="EMBL/GenBank/DDBJ databases">
        <title>Genomic Encyclopedia of Type Strains, Phase IV (KMG-IV): sequencing the most valuable type-strain genomes for metagenomic binning, comparative biology and taxonomic classification.</title>
        <authorList>
            <person name="Goeker M."/>
        </authorList>
    </citation>
    <scope>NUCLEOTIDE SEQUENCE [LARGE SCALE GENOMIC DNA]</scope>
    <source>
        <strain evidence="5 6">DSM 23711</strain>
    </source>
</reference>
<protein>
    <submittedName>
        <fullName evidence="5">Dehydrogenase</fullName>
    </submittedName>
</protein>
<evidence type="ECO:0000256" key="2">
    <source>
        <dbReference type="ARBA" id="ARBA00023002"/>
    </source>
</evidence>
<dbReference type="PANTHER" id="PTHR22604:SF105">
    <property type="entry name" value="TRANS-1,2-DIHYDROBENZENE-1,2-DIOL DEHYDROGENASE"/>
    <property type="match status" value="1"/>
</dbReference>
<name>A0ABS2MWN8_9BACI</name>
<evidence type="ECO:0000256" key="1">
    <source>
        <dbReference type="ARBA" id="ARBA00010928"/>
    </source>
</evidence>
<evidence type="ECO:0000259" key="3">
    <source>
        <dbReference type="Pfam" id="PF01408"/>
    </source>
</evidence>
<keyword evidence="6" id="KW-1185">Reference proteome</keyword>
<feature type="domain" description="GFO/IDH/MocA-like oxidoreductase" evidence="4">
    <location>
        <begin position="132"/>
        <end position="247"/>
    </location>
</feature>
<evidence type="ECO:0000259" key="4">
    <source>
        <dbReference type="Pfam" id="PF22725"/>
    </source>
</evidence>
<comment type="similarity">
    <text evidence="1">Belongs to the Gfo/Idh/MocA family.</text>
</comment>
<accession>A0ABS2MWN8</accession>
<dbReference type="InterPro" id="IPR000683">
    <property type="entry name" value="Gfo/Idh/MocA-like_OxRdtase_N"/>
</dbReference>
<comment type="caution">
    <text evidence="5">The sequence shown here is derived from an EMBL/GenBank/DDBJ whole genome shotgun (WGS) entry which is preliminary data.</text>
</comment>
<dbReference type="InterPro" id="IPR055170">
    <property type="entry name" value="GFO_IDH_MocA-like_dom"/>
</dbReference>
<dbReference type="RefSeq" id="WP_204497706.1">
    <property type="nucleotide sequence ID" value="NZ_JAFBDR010000003.1"/>
</dbReference>
<dbReference type="Pfam" id="PF01408">
    <property type="entry name" value="GFO_IDH_MocA"/>
    <property type="match status" value="1"/>
</dbReference>
<keyword evidence="2" id="KW-0560">Oxidoreductase</keyword>
<organism evidence="5 6">
    <name type="scientific">Aquibacillus albus</name>
    <dbReference type="NCBI Taxonomy" id="1168171"/>
    <lineage>
        <taxon>Bacteria</taxon>
        <taxon>Bacillati</taxon>
        <taxon>Bacillota</taxon>
        <taxon>Bacilli</taxon>
        <taxon>Bacillales</taxon>
        <taxon>Bacillaceae</taxon>
        <taxon>Aquibacillus</taxon>
    </lineage>
</organism>
<proteinExistence type="inferred from homology"/>
<gene>
    <name evidence="5" type="ORF">JOC48_000747</name>
</gene>
<evidence type="ECO:0000313" key="5">
    <source>
        <dbReference type="EMBL" id="MBM7570269.1"/>
    </source>
</evidence>
<dbReference type="Gene3D" id="3.40.50.720">
    <property type="entry name" value="NAD(P)-binding Rossmann-like Domain"/>
    <property type="match status" value="1"/>
</dbReference>
<dbReference type="InterPro" id="IPR050984">
    <property type="entry name" value="Gfo/Idh/MocA_domain"/>
</dbReference>
<dbReference type="Gene3D" id="3.30.360.10">
    <property type="entry name" value="Dihydrodipicolinate Reductase, domain 2"/>
    <property type="match status" value="1"/>
</dbReference>
<sequence>MRKVKWGVLSTANIGLEQVIPAIERSNNCEVVAIASRGEKAKQTAEELGITTAYTSYEGLLQDPEIEAVYIPLPNSMHKEWVIKAAEHGKHILCEKPAALNLSELEEMLAACEQHGVTFMEAFMYQFHPQHEKVKALIQDGEIGEVASMRASFSFVLNDGENIRLIPELGGGSMYDVGCYTIHVIRNILDEEPVNVYASSKIHPQFNVETNTAGVLTFANGVQATFDSSFEAMSRQTYQVVGSKGKIDVNGAFRPDTLEGGAGIIQLTKENGEVEEFAVEGDQYKLQVEHFAQCVIENKQPSYSKEKIRNQMKVFDASLQSMNNGSNVALK</sequence>
<dbReference type="Pfam" id="PF22725">
    <property type="entry name" value="GFO_IDH_MocA_C3"/>
    <property type="match status" value="1"/>
</dbReference>
<dbReference type="PANTHER" id="PTHR22604">
    <property type="entry name" value="OXIDOREDUCTASES"/>
    <property type="match status" value="1"/>
</dbReference>
<evidence type="ECO:0000313" key="6">
    <source>
        <dbReference type="Proteomes" id="UP001296943"/>
    </source>
</evidence>